<organism evidence="4 5">
    <name type="scientific">Cellulomonas iranensis</name>
    <dbReference type="NCBI Taxonomy" id="76862"/>
    <lineage>
        <taxon>Bacteria</taxon>
        <taxon>Bacillati</taxon>
        <taxon>Actinomycetota</taxon>
        <taxon>Actinomycetes</taxon>
        <taxon>Micrococcales</taxon>
        <taxon>Cellulomonadaceae</taxon>
        <taxon>Cellulomonas</taxon>
    </lineage>
</organism>
<dbReference type="InterPro" id="IPR009057">
    <property type="entry name" value="Homeodomain-like_sf"/>
</dbReference>
<dbReference type="EMBL" id="JAUSVM010000001">
    <property type="protein sequence ID" value="MDQ0424830.1"/>
    <property type="molecule type" value="Genomic_DNA"/>
</dbReference>
<dbReference type="InterPro" id="IPR041484">
    <property type="entry name" value="TetR_C_25"/>
</dbReference>
<keyword evidence="5" id="KW-1185">Reference proteome</keyword>
<reference evidence="4 5" key="1">
    <citation type="submission" date="2023-07" db="EMBL/GenBank/DDBJ databases">
        <title>Sequencing the genomes of 1000 actinobacteria strains.</title>
        <authorList>
            <person name="Klenk H.-P."/>
        </authorList>
    </citation>
    <scope>NUCLEOTIDE SEQUENCE [LARGE SCALE GENOMIC DNA]</scope>
    <source>
        <strain evidence="4 5">DSM 14785</strain>
    </source>
</reference>
<evidence type="ECO:0000256" key="2">
    <source>
        <dbReference type="PROSITE-ProRule" id="PRU00335"/>
    </source>
</evidence>
<evidence type="ECO:0000313" key="4">
    <source>
        <dbReference type="EMBL" id="MDQ0424830.1"/>
    </source>
</evidence>
<dbReference type="Pfam" id="PF17933">
    <property type="entry name" value="TetR_C_25"/>
    <property type="match status" value="1"/>
</dbReference>
<dbReference type="Gene3D" id="1.10.357.10">
    <property type="entry name" value="Tetracycline Repressor, domain 2"/>
    <property type="match status" value="1"/>
</dbReference>
<comment type="caution">
    <text evidence="4">The sequence shown here is derived from an EMBL/GenBank/DDBJ whole genome shotgun (WGS) entry which is preliminary data.</text>
</comment>
<dbReference type="Proteomes" id="UP001240250">
    <property type="component" value="Unassembled WGS sequence"/>
</dbReference>
<sequence>MRSVDDLTARARIRDAAMLRFGRDGFGVGVRQVAADAGVSPALVLHHFGSKDGLRAACDEHAHDALVAAKTDAMAQPATTVLAQLAAMDRYAPLVAYLFRVVLDGGPGAARFVDGMVDDTLTYLAEGERAGVVRPTGDPQGRARYVVAAQLGLLLVTQLDAAAGRAPSPTAEPAAALTHMARTTAHASLELYTHGLFADSTYLDAWRATQERPEPPVDPTTHQEQP</sequence>
<feature type="DNA-binding region" description="H-T-H motif" evidence="2">
    <location>
        <begin position="29"/>
        <end position="48"/>
    </location>
</feature>
<dbReference type="Pfam" id="PF00440">
    <property type="entry name" value="TetR_N"/>
    <property type="match status" value="1"/>
</dbReference>
<proteinExistence type="predicted"/>
<dbReference type="PROSITE" id="PS50977">
    <property type="entry name" value="HTH_TETR_2"/>
    <property type="match status" value="1"/>
</dbReference>
<evidence type="ECO:0000313" key="5">
    <source>
        <dbReference type="Proteomes" id="UP001240250"/>
    </source>
</evidence>
<feature type="domain" description="HTH tetR-type" evidence="3">
    <location>
        <begin position="7"/>
        <end position="66"/>
    </location>
</feature>
<evidence type="ECO:0000259" key="3">
    <source>
        <dbReference type="PROSITE" id="PS50977"/>
    </source>
</evidence>
<gene>
    <name evidence="4" type="ORF">JO380_001211</name>
</gene>
<protein>
    <submittedName>
        <fullName evidence="4">AcrR family transcriptional regulator</fullName>
    </submittedName>
</protein>
<dbReference type="RefSeq" id="WP_070319772.1">
    <property type="nucleotide sequence ID" value="NZ_CP194061.1"/>
</dbReference>
<keyword evidence="1 2" id="KW-0238">DNA-binding</keyword>
<evidence type="ECO:0000256" key="1">
    <source>
        <dbReference type="ARBA" id="ARBA00023125"/>
    </source>
</evidence>
<dbReference type="SUPFAM" id="SSF46689">
    <property type="entry name" value="Homeodomain-like"/>
    <property type="match status" value="1"/>
</dbReference>
<dbReference type="InterPro" id="IPR001647">
    <property type="entry name" value="HTH_TetR"/>
</dbReference>
<accession>A0ABU0GHI1</accession>
<name>A0ABU0GHI1_9CELL</name>